<sequence>MYVESTCEEMVVLVLVLVVEAAVDVSSRECLCMGQVWWGGWVGGLFYLLAHLIIFEVDILKEEEQVFSVHFAS</sequence>
<feature type="transmembrane region" description="Helical" evidence="1">
    <location>
        <begin position="37"/>
        <end position="55"/>
    </location>
</feature>
<keyword evidence="2" id="KW-0732">Signal</keyword>
<evidence type="ECO:0000313" key="4">
    <source>
        <dbReference type="Proteomes" id="UP000324222"/>
    </source>
</evidence>
<evidence type="ECO:0000256" key="2">
    <source>
        <dbReference type="SAM" id="SignalP"/>
    </source>
</evidence>
<keyword evidence="4" id="KW-1185">Reference proteome</keyword>
<dbReference type="EMBL" id="VSRR010001855">
    <property type="protein sequence ID" value="MPC28101.1"/>
    <property type="molecule type" value="Genomic_DNA"/>
</dbReference>
<dbReference type="Proteomes" id="UP000324222">
    <property type="component" value="Unassembled WGS sequence"/>
</dbReference>
<keyword evidence="1" id="KW-1133">Transmembrane helix</keyword>
<evidence type="ECO:0000256" key="1">
    <source>
        <dbReference type="SAM" id="Phobius"/>
    </source>
</evidence>
<comment type="caution">
    <text evidence="3">The sequence shown here is derived from an EMBL/GenBank/DDBJ whole genome shotgun (WGS) entry which is preliminary data.</text>
</comment>
<reference evidence="3 4" key="1">
    <citation type="submission" date="2019-05" db="EMBL/GenBank/DDBJ databases">
        <title>Another draft genome of Portunus trituberculatus and its Hox gene families provides insights of decapod evolution.</title>
        <authorList>
            <person name="Jeong J.-H."/>
            <person name="Song I."/>
            <person name="Kim S."/>
            <person name="Choi T."/>
            <person name="Kim D."/>
            <person name="Ryu S."/>
            <person name="Kim W."/>
        </authorList>
    </citation>
    <scope>NUCLEOTIDE SEQUENCE [LARGE SCALE GENOMIC DNA]</scope>
    <source>
        <tissue evidence="3">Muscle</tissue>
    </source>
</reference>
<keyword evidence="1" id="KW-0472">Membrane</keyword>
<protein>
    <submittedName>
        <fullName evidence="3">Uncharacterized protein</fullName>
    </submittedName>
</protein>
<evidence type="ECO:0000313" key="3">
    <source>
        <dbReference type="EMBL" id="MPC28101.1"/>
    </source>
</evidence>
<keyword evidence="1" id="KW-0812">Transmembrane</keyword>
<dbReference type="AlphaFoldDB" id="A0A5B7E287"/>
<organism evidence="3 4">
    <name type="scientific">Portunus trituberculatus</name>
    <name type="common">Swimming crab</name>
    <name type="synonym">Neptunus trituberculatus</name>
    <dbReference type="NCBI Taxonomy" id="210409"/>
    <lineage>
        <taxon>Eukaryota</taxon>
        <taxon>Metazoa</taxon>
        <taxon>Ecdysozoa</taxon>
        <taxon>Arthropoda</taxon>
        <taxon>Crustacea</taxon>
        <taxon>Multicrustacea</taxon>
        <taxon>Malacostraca</taxon>
        <taxon>Eumalacostraca</taxon>
        <taxon>Eucarida</taxon>
        <taxon>Decapoda</taxon>
        <taxon>Pleocyemata</taxon>
        <taxon>Brachyura</taxon>
        <taxon>Eubrachyura</taxon>
        <taxon>Portunoidea</taxon>
        <taxon>Portunidae</taxon>
        <taxon>Portuninae</taxon>
        <taxon>Portunus</taxon>
    </lineage>
</organism>
<proteinExistence type="predicted"/>
<gene>
    <name evidence="3" type="ORF">E2C01_021296</name>
</gene>
<feature type="signal peptide" evidence="2">
    <location>
        <begin position="1"/>
        <end position="21"/>
    </location>
</feature>
<accession>A0A5B7E287</accession>
<name>A0A5B7E287_PORTR</name>
<feature type="chain" id="PRO_5022695052" evidence="2">
    <location>
        <begin position="22"/>
        <end position="73"/>
    </location>
</feature>